<dbReference type="SUPFAM" id="SSF50998">
    <property type="entry name" value="Quinoprotein alcohol dehydrogenase-like"/>
    <property type="match status" value="1"/>
</dbReference>
<feature type="region of interest" description="Disordered" evidence="1">
    <location>
        <begin position="213"/>
        <end position="245"/>
    </location>
</feature>
<sequence>MDSRSQFMMRNTVQIRAPIKISNIQKSSFIPSESQEQFFDRDNTNSTPTPLQKVNSWMKNLENRFCLDFDDLIESKCLNENPAGRLDNNVIRGEDEKSIGKWSTSSKRFEVTPSEGSPENEKKNELCSYLQLMKPTDKKAIMDLQNRRSARVKNLSFKDKQKSDEPGKSNGEQTKMFKFPMPSEKLNAISDFENAIYIQELNAHSVDTTMSLTENLPVERPATRSNQKTDDTHNKKDKSLKKKKKKEKFNSLFKIRLLNKKKKNSKPAKNNKKRLNVSQLKIQRSPTKLNERSSYEDQSTSIDKSKIQYSLLNEEQQSCIEKPNDFLNSKPKYFAQIINVESPKCLQLELLHKIHEDAFAQQNQTIPSKDRIHRGFSVSTPSFKSFKNEKHLITVPKEHGPVVKAFYVNHNLVLCQNSLVSIWTQSALDHVLGSHNMWISRGTVNRMLMPSKNCTFKESIDTVTASEVGVSYVELWIKEHESDIREAPVADVFAVVYFWRKGQNGLDKKVLQLENIKGFADAVQFSVFKTTPKIIVSWYLDSTELEKKKTFVHCYELASNFELISHVNKFEDVEHFVSSLHNIEGSDTLIMGCGENKITLWDVDRGRVVVTIEMSKIRLPLSTLWVYCHMGYLFVLQQCVDRELRLIAINGMNHSWTKLASYVSPEEYDSLRGACVEEGIVWASYNKGIICWNASTAEVVLKTEQLESGYISNKYIVNVQDEQVYLRRALMHLLFDIC</sequence>
<organism evidence="2 3">
    <name type="scientific">Hypothenemus hampei</name>
    <name type="common">Coffee berry borer</name>
    <dbReference type="NCBI Taxonomy" id="57062"/>
    <lineage>
        <taxon>Eukaryota</taxon>
        <taxon>Metazoa</taxon>
        <taxon>Ecdysozoa</taxon>
        <taxon>Arthropoda</taxon>
        <taxon>Hexapoda</taxon>
        <taxon>Insecta</taxon>
        <taxon>Pterygota</taxon>
        <taxon>Neoptera</taxon>
        <taxon>Endopterygota</taxon>
        <taxon>Coleoptera</taxon>
        <taxon>Polyphaga</taxon>
        <taxon>Cucujiformia</taxon>
        <taxon>Curculionidae</taxon>
        <taxon>Scolytinae</taxon>
        <taxon>Hypothenemus</taxon>
    </lineage>
</organism>
<dbReference type="InterPro" id="IPR011047">
    <property type="entry name" value="Quinoprotein_ADH-like_sf"/>
</dbReference>
<gene>
    <name evidence="2" type="ORF">ABEB36_010072</name>
</gene>
<name>A0ABD1EIW6_HYPHA</name>
<feature type="region of interest" description="Disordered" evidence="1">
    <location>
        <begin position="260"/>
        <end position="300"/>
    </location>
</feature>
<dbReference type="Proteomes" id="UP001566132">
    <property type="component" value="Unassembled WGS sequence"/>
</dbReference>
<dbReference type="Gene3D" id="2.130.10.10">
    <property type="entry name" value="YVTN repeat-like/Quinoprotein amine dehydrogenase"/>
    <property type="match status" value="1"/>
</dbReference>
<comment type="caution">
    <text evidence="2">The sequence shown here is derived from an EMBL/GenBank/DDBJ whole genome shotgun (WGS) entry which is preliminary data.</text>
</comment>
<accession>A0ABD1EIW6</accession>
<feature type="compositionally biased region" description="Polar residues" evidence="1">
    <location>
        <begin position="276"/>
        <end position="288"/>
    </location>
</feature>
<feature type="compositionally biased region" description="Basic residues" evidence="1">
    <location>
        <begin position="235"/>
        <end position="245"/>
    </location>
</feature>
<dbReference type="AlphaFoldDB" id="A0ABD1EIW6"/>
<feature type="region of interest" description="Disordered" evidence="1">
    <location>
        <begin position="151"/>
        <end position="179"/>
    </location>
</feature>
<reference evidence="2 3" key="1">
    <citation type="submission" date="2024-05" db="EMBL/GenBank/DDBJ databases">
        <title>Genetic variation in Jamaican populations of the coffee berry borer (Hypothenemus hampei).</title>
        <authorList>
            <person name="Errbii M."/>
            <person name="Myrie A."/>
        </authorList>
    </citation>
    <scope>NUCLEOTIDE SEQUENCE [LARGE SCALE GENOMIC DNA]</scope>
    <source>
        <strain evidence="2">JA-Hopewell-2020-01-JO</strain>
        <tissue evidence="2">Whole body</tissue>
    </source>
</reference>
<feature type="compositionally biased region" description="Basic and acidic residues" evidence="1">
    <location>
        <begin position="156"/>
        <end position="167"/>
    </location>
</feature>
<protein>
    <submittedName>
        <fullName evidence="2">Uncharacterized protein</fullName>
    </submittedName>
</protein>
<evidence type="ECO:0000313" key="3">
    <source>
        <dbReference type="Proteomes" id="UP001566132"/>
    </source>
</evidence>
<evidence type="ECO:0000256" key="1">
    <source>
        <dbReference type="SAM" id="MobiDB-lite"/>
    </source>
</evidence>
<proteinExistence type="predicted"/>
<evidence type="ECO:0000313" key="2">
    <source>
        <dbReference type="EMBL" id="KAL1494476.1"/>
    </source>
</evidence>
<dbReference type="InterPro" id="IPR015943">
    <property type="entry name" value="WD40/YVTN_repeat-like_dom_sf"/>
</dbReference>
<feature type="region of interest" description="Disordered" evidence="1">
    <location>
        <begin position="104"/>
        <end position="123"/>
    </location>
</feature>
<dbReference type="EMBL" id="JBDJPC010000007">
    <property type="protein sequence ID" value="KAL1494476.1"/>
    <property type="molecule type" value="Genomic_DNA"/>
</dbReference>
<keyword evidence="3" id="KW-1185">Reference proteome</keyword>
<feature type="compositionally biased region" description="Basic residues" evidence="1">
    <location>
        <begin position="260"/>
        <end position="275"/>
    </location>
</feature>